<name>A0A327PUA3_9BACT</name>
<dbReference type="SMART" id="SM00450">
    <property type="entry name" value="RHOD"/>
    <property type="match status" value="1"/>
</dbReference>
<dbReference type="InterPro" id="IPR036873">
    <property type="entry name" value="Rhodanese-like_dom_sf"/>
</dbReference>
<dbReference type="SUPFAM" id="SSF52821">
    <property type="entry name" value="Rhodanese/Cell cycle control phosphatase"/>
    <property type="match status" value="2"/>
</dbReference>
<dbReference type="EMBL" id="QLLK01000001">
    <property type="protein sequence ID" value="RAI94871.1"/>
    <property type="molecule type" value="Genomic_DNA"/>
</dbReference>
<dbReference type="FunFam" id="3.40.250.10:FF:000049">
    <property type="entry name" value="Phage shock protein E"/>
    <property type="match status" value="1"/>
</dbReference>
<sequence length="464" mass="51858">MYFQHVYDKSLAQGSYFIGCQAKGVAIVIDAQRDMDVYLEIAKQNNMQITHIAETHIHADFLSGSRELAAVTGATMYLSDEGPKEWQYEFEHEGLLHGDKIKVGNLSLEVLHTPGHTPESISFLLTDHPATDKPVMIFTGDFVFVGDVGRPDLLEKAAGIAGTQEQGAKQMYESIQRFSELPEYIQVWPGHGAGSACGKALGAVPSSTVGYEKIRNWALQYASDEEGFVDYLLDGQPEPPKYFAMMKHLNKVKRPLLVEVPKQTKLSKDQFLKAQNDGLKVIDTRNKVDFAKGFLPNSINIQGNNSFSTWAGWLLNYQEQFILVAEEPQMEDLTRKLMRIGLDNIYGFVENVDELGLELQTADVIDIQEFKSLIGKENVQVVDVRNTTEYNAGHVKGADHAFVGTLQDNLDKISKDKQVVIHCQSGDRASIAYSLLRKNGFDEVKNYSGGMKEWLEKGNEVVKN</sequence>
<feature type="domain" description="Rhodanese" evidence="2">
    <location>
        <begin position="375"/>
        <end position="463"/>
    </location>
</feature>
<dbReference type="RefSeq" id="WP_111609582.1">
    <property type="nucleotide sequence ID" value="NZ_QLLK01000001.1"/>
</dbReference>
<dbReference type="PROSITE" id="PS50206">
    <property type="entry name" value="RHODANESE_3"/>
    <property type="match status" value="2"/>
</dbReference>
<dbReference type="PANTHER" id="PTHR43084:SF1">
    <property type="entry name" value="PERSULFIDE DIOXYGENASE ETHE1, MITOCHONDRIAL"/>
    <property type="match status" value="1"/>
</dbReference>
<dbReference type="GO" id="GO:0050313">
    <property type="term" value="F:sulfur dioxygenase activity"/>
    <property type="evidence" value="ECO:0007669"/>
    <property type="project" value="InterPro"/>
</dbReference>
<dbReference type="GO" id="GO:0046872">
    <property type="term" value="F:metal ion binding"/>
    <property type="evidence" value="ECO:0007669"/>
    <property type="project" value="UniProtKB-KW"/>
</dbReference>
<evidence type="ECO:0000259" key="2">
    <source>
        <dbReference type="PROSITE" id="PS50206"/>
    </source>
</evidence>
<accession>A0A327PUA3</accession>
<evidence type="ECO:0000256" key="1">
    <source>
        <dbReference type="ARBA" id="ARBA00022723"/>
    </source>
</evidence>
<dbReference type="AlphaFoldDB" id="A0A327PUA3"/>
<dbReference type="FunFam" id="3.60.15.10:FF:000030">
    <property type="entry name" value="Metallo-beta-lactamase family protein"/>
    <property type="match status" value="1"/>
</dbReference>
<protein>
    <submittedName>
        <fullName evidence="3">Hydroxyacylglutathione hydrolase</fullName>
    </submittedName>
</protein>
<dbReference type="InterPro" id="IPR001763">
    <property type="entry name" value="Rhodanese-like_dom"/>
</dbReference>
<organism evidence="3 4">
    <name type="scientific">Algoriphagus yeomjeoni</name>
    <dbReference type="NCBI Taxonomy" id="291403"/>
    <lineage>
        <taxon>Bacteria</taxon>
        <taxon>Pseudomonadati</taxon>
        <taxon>Bacteroidota</taxon>
        <taxon>Cytophagia</taxon>
        <taxon>Cytophagales</taxon>
        <taxon>Cyclobacteriaceae</taxon>
        <taxon>Algoriphagus</taxon>
    </lineage>
</organism>
<dbReference type="Gene3D" id="3.40.250.10">
    <property type="entry name" value="Rhodanese-like domain"/>
    <property type="match status" value="2"/>
</dbReference>
<reference evidence="3 4" key="1">
    <citation type="submission" date="2018-06" db="EMBL/GenBank/DDBJ databases">
        <title>Genomic Encyclopedia of Archaeal and Bacterial Type Strains, Phase II (KMG-II): from individual species to whole genera.</title>
        <authorList>
            <person name="Goeker M."/>
        </authorList>
    </citation>
    <scope>NUCLEOTIDE SEQUENCE [LARGE SCALE GENOMIC DNA]</scope>
    <source>
        <strain evidence="3 4">DSM 23446</strain>
    </source>
</reference>
<dbReference type="OrthoDB" id="9784009at2"/>
<dbReference type="Gene3D" id="3.60.15.10">
    <property type="entry name" value="Ribonuclease Z/Hydroxyacylglutathione hydrolase-like"/>
    <property type="match status" value="1"/>
</dbReference>
<dbReference type="PANTHER" id="PTHR43084">
    <property type="entry name" value="PERSULFIDE DIOXYGENASE ETHE1"/>
    <property type="match status" value="1"/>
</dbReference>
<gene>
    <name evidence="3" type="ORF">LV83_00118</name>
</gene>
<dbReference type="InterPro" id="IPR001279">
    <property type="entry name" value="Metallo-B-lactamas"/>
</dbReference>
<dbReference type="CDD" id="cd07724">
    <property type="entry name" value="POD-like_MBL-fold"/>
    <property type="match status" value="1"/>
</dbReference>
<dbReference type="CDD" id="cd00158">
    <property type="entry name" value="RHOD"/>
    <property type="match status" value="1"/>
</dbReference>
<dbReference type="GO" id="GO:0070813">
    <property type="term" value="P:hydrogen sulfide metabolic process"/>
    <property type="evidence" value="ECO:0007669"/>
    <property type="project" value="TreeGrafter"/>
</dbReference>
<dbReference type="Pfam" id="PF00753">
    <property type="entry name" value="Lactamase_B"/>
    <property type="match status" value="1"/>
</dbReference>
<dbReference type="SMART" id="SM00849">
    <property type="entry name" value="Lactamase_B"/>
    <property type="match status" value="1"/>
</dbReference>
<dbReference type="InterPro" id="IPR036866">
    <property type="entry name" value="RibonucZ/Hydroxyglut_hydro"/>
</dbReference>
<keyword evidence="3" id="KW-0378">Hydrolase</keyword>
<evidence type="ECO:0000313" key="4">
    <source>
        <dbReference type="Proteomes" id="UP000249610"/>
    </source>
</evidence>
<dbReference type="GO" id="GO:0006749">
    <property type="term" value="P:glutathione metabolic process"/>
    <property type="evidence" value="ECO:0007669"/>
    <property type="project" value="InterPro"/>
</dbReference>
<dbReference type="InterPro" id="IPR044528">
    <property type="entry name" value="POD-like_MBL-fold"/>
</dbReference>
<keyword evidence="4" id="KW-1185">Reference proteome</keyword>
<dbReference type="GO" id="GO:0016787">
    <property type="term" value="F:hydrolase activity"/>
    <property type="evidence" value="ECO:0007669"/>
    <property type="project" value="UniProtKB-KW"/>
</dbReference>
<comment type="caution">
    <text evidence="3">The sequence shown here is derived from an EMBL/GenBank/DDBJ whole genome shotgun (WGS) entry which is preliminary data.</text>
</comment>
<proteinExistence type="predicted"/>
<dbReference type="InterPro" id="IPR051682">
    <property type="entry name" value="Mito_Persulfide_Diox"/>
</dbReference>
<keyword evidence="1" id="KW-0479">Metal-binding</keyword>
<evidence type="ECO:0000313" key="3">
    <source>
        <dbReference type="EMBL" id="RAI94871.1"/>
    </source>
</evidence>
<dbReference type="Proteomes" id="UP000249610">
    <property type="component" value="Unassembled WGS sequence"/>
</dbReference>
<feature type="domain" description="Rhodanese" evidence="2">
    <location>
        <begin position="275"/>
        <end position="301"/>
    </location>
</feature>
<dbReference type="SUPFAM" id="SSF56281">
    <property type="entry name" value="Metallo-hydrolase/oxidoreductase"/>
    <property type="match status" value="1"/>
</dbReference>
<dbReference type="Pfam" id="PF00581">
    <property type="entry name" value="Rhodanese"/>
    <property type="match status" value="2"/>
</dbReference>